<gene>
    <name evidence="2" type="ORF">C8P66_106153</name>
</gene>
<dbReference type="Proteomes" id="UP000249688">
    <property type="component" value="Unassembled WGS sequence"/>
</dbReference>
<accession>A0A2W7J9X5</accession>
<organism evidence="2 3">
    <name type="scientific">Humitalea rosea</name>
    <dbReference type="NCBI Taxonomy" id="990373"/>
    <lineage>
        <taxon>Bacteria</taxon>
        <taxon>Pseudomonadati</taxon>
        <taxon>Pseudomonadota</taxon>
        <taxon>Alphaproteobacteria</taxon>
        <taxon>Acetobacterales</taxon>
        <taxon>Roseomonadaceae</taxon>
        <taxon>Humitalea</taxon>
    </lineage>
</organism>
<keyword evidence="1" id="KW-0472">Membrane</keyword>
<name>A0A2W7J9X5_9PROT</name>
<reference evidence="2 3" key="1">
    <citation type="submission" date="2018-06" db="EMBL/GenBank/DDBJ databases">
        <title>Genomic Encyclopedia of Archaeal and Bacterial Type Strains, Phase II (KMG-II): from individual species to whole genera.</title>
        <authorList>
            <person name="Goeker M."/>
        </authorList>
    </citation>
    <scope>NUCLEOTIDE SEQUENCE [LARGE SCALE GENOMIC DNA]</scope>
    <source>
        <strain evidence="2 3">DSM 24525</strain>
    </source>
</reference>
<keyword evidence="1" id="KW-0812">Transmembrane</keyword>
<keyword evidence="1" id="KW-1133">Transmembrane helix</keyword>
<feature type="transmembrane region" description="Helical" evidence="1">
    <location>
        <begin position="20"/>
        <end position="41"/>
    </location>
</feature>
<evidence type="ECO:0000313" key="3">
    <source>
        <dbReference type="Proteomes" id="UP000249688"/>
    </source>
</evidence>
<sequence>MAPRPAYHPEEGEGGRSEWFALLKAVVLAAAFVMLVALVLVR</sequence>
<proteinExistence type="predicted"/>
<protein>
    <submittedName>
        <fullName evidence="2">Uncharacterized protein</fullName>
    </submittedName>
</protein>
<keyword evidence="3" id="KW-1185">Reference proteome</keyword>
<dbReference type="AlphaFoldDB" id="A0A2W7J9X5"/>
<dbReference type="EMBL" id="QKYU01000006">
    <property type="protein sequence ID" value="PZW48149.1"/>
    <property type="molecule type" value="Genomic_DNA"/>
</dbReference>
<evidence type="ECO:0000313" key="2">
    <source>
        <dbReference type="EMBL" id="PZW48149.1"/>
    </source>
</evidence>
<comment type="caution">
    <text evidence="2">The sequence shown here is derived from an EMBL/GenBank/DDBJ whole genome shotgun (WGS) entry which is preliminary data.</text>
</comment>
<evidence type="ECO:0000256" key="1">
    <source>
        <dbReference type="SAM" id="Phobius"/>
    </source>
</evidence>